<accession>A0A5D2GUL7</accession>
<dbReference type="EMBL" id="CM017691">
    <property type="protein sequence ID" value="TYH21622.1"/>
    <property type="molecule type" value="Genomic_DNA"/>
</dbReference>
<proteinExistence type="predicted"/>
<dbReference type="Proteomes" id="UP000323506">
    <property type="component" value="Chromosome A04"/>
</dbReference>
<keyword evidence="3" id="KW-1185">Reference proteome</keyword>
<evidence type="ECO:0000313" key="2">
    <source>
        <dbReference type="EMBL" id="TYH21622.1"/>
    </source>
</evidence>
<keyword evidence="1" id="KW-0732">Signal</keyword>
<evidence type="ECO:0000313" key="3">
    <source>
        <dbReference type="Proteomes" id="UP000323506"/>
    </source>
</evidence>
<feature type="signal peptide" evidence="1">
    <location>
        <begin position="1"/>
        <end position="16"/>
    </location>
</feature>
<feature type="chain" id="PRO_5022676118" evidence="1">
    <location>
        <begin position="17"/>
        <end position="51"/>
    </location>
</feature>
<reference evidence="2 3" key="1">
    <citation type="submission" date="2019-06" db="EMBL/GenBank/DDBJ databases">
        <title>WGS assembly of Gossypium darwinii.</title>
        <authorList>
            <person name="Chen Z.J."/>
            <person name="Sreedasyam A."/>
            <person name="Ando A."/>
            <person name="Song Q."/>
            <person name="De L."/>
            <person name="Hulse-Kemp A."/>
            <person name="Ding M."/>
            <person name="Ye W."/>
            <person name="Kirkbride R."/>
            <person name="Jenkins J."/>
            <person name="Plott C."/>
            <person name="Lovell J."/>
            <person name="Lin Y.-M."/>
            <person name="Vaughn R."/>
            <person name="Liu B."/>
            <person name="Li W."/>
            <person name="Simpson S."/>
            <person name="Scheffler B."/>
            <person name="Saski C."/>
            <person name="Grover C."/>
            <person name="Hu G."/>
            <person name="Conover J."/>
            <person name="Carlson J."/>
            <person name="Shu S."/>
            <person name="Boston L."/>
            <person name="Williams M."/>
            <person name="Peterson D."/>
            <person name="Mcgee K."/>
            <person name="Jones D."/>
            <person name="Wendel J."/>
            <person name="Stelly D."/>
            <person name="Grimwood J."/>
            <person name="Schmutz J."/>
        </authorList>
    </citation>
    <scope>NUCLEOTIDE SEQUENCE [LARGE SCALE GENOMIC DNA]</scope>
    <source>
        <strain evidence="2">1808015.09</strain>
    </source>
</reference>
<gene>
    <name evidence="2" type="ORF">ES288_A04G059800v1</name>
</gene>
<organism evidence="2 3">
    <name type="scientific">Gossypium darwinii</name>
    <name type="common">Darwin's cotton</name>
    <name type="synonym">Gossypium barbadense var. darwinii</name>
    <dbReference type="NCBI Taxonomy" id="34276"/>
    <lineage>
        <taxon>Eukaryota</taxon>
        <taxon>Viridiplantae</taxon>
        <taxon>Streptophyta</taxon>
        <taxon>Embryophyta</taxon>
        <taxon>Tracheophyta</taxon>
        <taxon>Spermatophyta</taxon>
        <taxon>Magnoliopsida</taxon>
        <taxon>eudicotyledons</taxon>
        <taxon>Gunneridae</taxon>
        <taxon>Pentapetalae</taxon>
        <taxon>rosids</taxon>
        <taxon>malvids</taxon>
        <taxon>Malvales</taxon>
        <taxon>Malvaceae</taxon>
        <taxon>Malvoideae</taxon>
        <taxon>Gossypium</taxon>
    </lineage>
</organism>
<sequence>MGVGLWGAVFCFLIKAKSCIYSTKQTPKNPSLSLLSFQPKPNIPLGADRPL</sequence>
<evidence type="ECO:0000256" key="1">
    <source>
        <dbReference type="SAM" id="SignalP"/>
    </source>
</evidence>
<dbReference type="AlphaFoldDB" id="A0A5D2GUL7"/>
<protein>
    <submittedName>
        <fullName evidence="2">Uncharacterized protein</fullName>
    </submittedName>
</protein>
<name>A0A5D2GUL7_GOSDA</name>